<dbReference type="NCBIfam" id="TIGR00545">
    <property type="entry name" value="lipoyltrans"/>
    <property type="match status" value="1"/>
</dbReference>
<keyword evidence="4 9" id="KW-0436">Ligase</keyword>
<comment type="catalytic activity">
    <reaction evidence="7">
        <text>L-lysyl-[lipoyl-carrier protein] + (R)-lipoate + ATP = N(6)-[(R)-lipoyl]-L-lysyl-[lipoyl-carrier protein] + AMP + diphosphate + H(+)</text>
        <dbReference type="Rhea" id="RHEA:49288"/>
        <dbReference type="Rhea" id="RHEA-COMP:10500"/>
        <dbReference type="Rhea" id="RHEA-COMP:10502"/>
        <dbReference type="ChEBI" id="CHEBI:15378"/>
        <dbReference type="ChEBI" id="CHEBI:29969"/>
        <dbReference type="ChEBI" id="CHEBI:30616"/>
        <dbReference type="ChEBI" id="CHEBI:33019"/>
        <dbReference type="ChEBI" id="CHEBI:83088"/>
        <dbReference type="ChEBI" id="CHEBI:83099"/>
        <dbReference type="ChEBI" id="CHEBI:456215"/>
        <dbReference type="EC" id="6.3.1.20"/>
    </reaction>
</comment>
<comment type="pathway">
    <text evidence="1">Protein modification; protein lipoylation via exogenous pathway; protein N(6)-(lipoyl)lysine from lipoate: step 2/2.</text>
</comment>
<evidence type="ECO:0000256" key="5">
    <source>
        <dbReference type="ARBA" id="ARBA00022741"/>
    </source>
</evidence>
<evidence type="ECO:0000256" key="6">
    <source>
        <dbReference type="ARBA" id="ARBA00022840"/>
    </source>
</evidence>
<reference evidence="9 10" key="1">
    <citation type="submission" date="2023-07" db="EMBL/GenBank/DDBJ databases">
        <title>Genomic Encyclopedia of Type Strains, Phase IV (KMG-IV): sequencing the most valuable type-strain genomes for metagenomic binning, comparative biology and taxonomic classification.</title>
        <authorList>
            <person name="Goeker M."/>
        </authorList>
    </citation>
    <scope>NUCLEOTIDE SEQUENCE [LARGE SCALE GENOMIC DNA]</scope>
    <source>
        <strain evidence="9 10">DSM 4006</strain>
    </source>
</reference>
<gene>
    <name evidence="9" type="ORF">J2S03_001623</name>
</gene>
<organism evidence="9 10">
    <name type="scientific">Alicyclobacillus cycloheptanicus</name>
    <dbReference type="NCBI Taxonomy" id="1457"/>
    <lineage>
        <taxon>Bacteria</taxon>
        <taxon>Bacillati</taxon>
        <taxon>Bacillota</taxon>
        <taxon>Bacilli</taxon>
        <taxon>Bacillales</taxon>
        <taxon>Alicyclobacillaceae</taxon>
        <taxon>Alicyclobacillus</taxon>
    </lineage>
</organism>
<dbReference type="SUPFAM" id="SSF55681">
    <property type="entry name" value="Class II aaRS and biotin synthetases"/>
    <property type="match status" value="1"/>
</dbReference>
<dbReference type="Pfam" id="PF10437">
    <property type="entry name" value="Lip_prot_lig_C"/>
    <property type="match status" value="1"/>
</dbReference>
<keyword evidence="6" id="KW-0067">ATP-binding</keyword>
<dbReference type="PANTHER" id="PTHR12561">
    <property type="entry name" value="LIPOATE-PROTEIN LIGASE"/>
    <property type="match status" value="1"/>
</dbReference>
<dbReference type="InterPro" id="IPR004143">
    <property type="entry name" value="BPL_LPL_catalytic"/>
</dbReference>
<feature type="domain" description="BPL/LPL catalytic" evidence="8">
    <location>
        <begin position="27"/>
        <end position="214"/>
    </location>
</feature>
<evidence type="ECO:0000256" key="1">
    <source>
        <dbReference type="ARBA" id="ARBA00005085"/>
    </source>
</evidence>
<evidence type="ECO:0000313" key="10">
    <source>
        <dbReference type="Proteomes" id="UP001232973"/>
    </source>
</evidence>
<dbReference type="InterPro" id="IPR004562">
    <property type="entry name" value="LipoylTrfase_LipoateP_Ligase"/>
</dbReference>
<dbReference type="InterPro" id="IPR045864">
    <property type="entry name" value="aa-tRNA-synth_II/BPL/LPL"/>
</dbReference>
<dbReference type="Gene3D" id="3.30.930.10">
    <property type="entry name" value="Bira Bifunctional Protein, Domain 2"/>
    <property type="match status" value="1"/>
</dbReference>
<evidence type="ECO:0000256" key="7">
    <source>
        <dbReference type="ARBA" id="ARBA00048037"/>
    </source>
</evidence>
<dbReference type="EMBL" id="JAUSTP010000010">
    <property type="protein sequence ID" value="MDQ0189776.1"/>
    <property type="molecule type" value="Genomic_DNA"/>
</dbReference>
<proteinExistence type="predicted"/>
<evidence type="ECO:0000259" key="8">
    <source>
        <dbReference type="PROSITE" id="PS51733"/>
    </source>
</evidence>
<sequence length="329" mass="37898">MKFINNQDIMDPRINLAIEEYVLYNLDPEDTYLLFYSMDPSVIVGRNQNTIEEINEDCVRQHHVYVVRRLSGGGAVYNDPGDLSFSFVTKHDKDSFHNYAKFTEPVIRALHNLGVNAELTGRNDIVVDGKKISGNAQFATRGRMFSHGTLMFDVNLDNVEKALKVSKEKIESKGVKSVRSRVGNIRDYLQTDMTIEEFKQRLLASIFEGEPAIPEYRLTSHDWEQIHRIAEERYMQWDWNYGMSPPFNVQRQRRFPAGTVDIRLLVENGVIKHAKIYGDFFGVGDVSEFAAKLEGIRYDQDCIEQALANVDVHHYFGNISREALMTLLY</sequence>
<dbReference type="PROSITE" id="PS51733">
    <property type="entry name" value="BPL_LPL_CATALYTIC"/>
    <property type="match status" value="1"/>
</dbReference>
<evidence type="ECO:0000256" key="4">
    <source>
        <dbReference type="ARBA" id="ARBA00022598"/>
    </source>
</evidence>
<protein>
    <recommendedName>
        <fullName evidence="3">lipoate--protein ligase</fullName>
        <ecNumber evidence="3">6.3.1.20</ecNumber>
    </recommendedName>
</protein>
<dbReference type="CDD" id="cd16443">
    <property type="entry name" value="LplA"/>
    <property type="match status" value="1"/>
</dbReference>
<evidence type="ECO:0000256" key="3">
    <source>
        <dbReference type="ARBA" id="ARBA00012367"/>
    </source>
</evidence>
<keyword evidence="5" id="KW-0547">Nucleotide-binding</keyword>
<comment type="caution">
    <text evidence="9">The sequence shown here is derived from an EMBL/GenBank/DDBJ whole genome shotgun (WGS) entry which is preliminary data.</text>
</comment>
<dbReference type="EC" id="6.3.1.20" evidence="3"/>
<dbReference type="PANTHER" id="PTHR12561:SF3">
    <property type="entry name" value="LIPOYLTRANSFERASE 1, MITOCHONDRIAL"/>
    <property type="match status" value="1"/>
</dbReference>
<dbReference type="Pfam" id="PF21948">
    <property type="entry name" value="LplA-B_cat"/>
    <property type="match status" value="1"/>
</dbReference>
<name>A0ABT9XHI9_9BACL</name>
<dbReference type="Proteomes" id="UP001232973">
    <property type="component" value="Unassembled WGS sequence"/>
</dbReference>
<dbReference type="GO" id="GO:0016979">
    <property type="term" value="F:lipoate-protein ligase activity"/>
    <property type="evidence" value="ECO:0007669"/>
    <property type="project" value="UniProtKB-EC"/>
</dbReference>
<evidence type="ECO:0000256" key="2">
    <source>
        <dbReference type="ARBA" id="ARBA00005124"/>
    </source>
</evidence>
<evidence type="ECO:0000313" key="9">
    <source>
        <dbReference type="EMBL" id="MDQ0189776.1"/>
    </source>
</evidence>
<accession>A0ABT9XHI9</accession>
<keyword evidence="10" id="KW-1185">Reference proteome</keyword>
<dbReference type="SUPFAM" id="SSF82649">
    <property type="entry name" value="SufE/NifU"/>
    <property type="match status" value="1"/>
</dbReference>
<comment type="pathway">
    <text evidence="2">Protein modification; protein lipoylation via exogenous pathway; protein N(6)-(lipoyl)lysine from lipoate: step 1/2.</text>
</comment>
<dbReference type="RefSeq" id="WP_274456763.1">
    <property type="nucleotide sequence ID" value="NZ_CP067097.1"/>
</dbReference>
<dbReference type="InterPro" id="IPR019491">
    <property type="entry name" value="Lipoate_protein_ligase_C"/>
</dbReference>
<dbReference type="Gene3D" id="3.30.390.50">
    <property type="entry name" value="CO dehydrogenase flavoprotein, C-terminal domain"/>
    <property type="match status" value="1"/>
</dbReference>